<evidence type="ECO:0000313" key="2">
    <source>
        <dbReference type="EMBL" id="OAX32815.1"/>
    </source>
</evidence>
<dbReference type="AlphaFoldDB" id="A0A1B7MJM6"/>
<evidence type="ECO:0000256" key="1">
    <source>
        <dbReference type="SAM" id="SignalP"/>
    </source>
</evidence>
<dbReference type="InParanoid" id="A0A1B7MJM6"/>
<dbReference type="Proteomes" id="UP000092154">
    <property type="component" value="Unassembled WGS sequence"/>
</dbReference>
<accession>A0A1B7MJM6</accession>
<feature type="signal peptide" evidence="1">
    <location>
        <begin position="1"/>
        <end position="21"/>
    </location>
</feature>
<reference evidence="2 3" key="1">
    <citation type="submission" date="2016-06" db="EMBL/GenBank/DDBJ databases">
        <title>Comparative genomics of the ectomycorrhizal sister species Rhizopogon vinicolor and Rhizopogon vesiculosus (Basidiomycota: Boletales) reveals a divergence of the mating type B locus.</title>
        <authorList>
            <consortium name="DOE Joint Genome Institute"/>
            <person name="Mujic A.B."/>
            <person name="Kuo A."/>
            <person name="Tritt A."/>
            <person name="Lipzen A."/>
            <person name="Chen C."/>
            <person name="Johnson J."/>
            <person name="Sharma A."/>
            <person name="Barry K."/>
            <person name="Grigoriev I.V."/>
            <person name="Spatafora J.W."/>
        </authorList>
    </citation>
    <scope>NUCLEOTIDE SEQUENCE [LARGE SCALE GENOMIC DNA]</scope>
    <source>
        <strain evidence="2 3">AM-OR11-026</strain>
    </source>
</reference>
<sequence>MVARRGIWTLKAWLSLKGCLGAAMMEFQMACTVGSEPAAKYMSAQTVPHAVNWKVNLLNTF</sequence>
<evidence type="ECO:0000313" key="3">
    <source>
        <dbReference type="Proteomes" id="UP000092154"/>
    </source>
</evidence>
<keyword evidence="3" id="KW-1185">Reference proteome</keyword>
<dbReference type="EMBL" id="KV448909">
    <property type="protein sequence ID" value="OAX32815.1"/>
    <property type="molecule type" value="Genomic_DNA"/>
</dbReference>
<gene>
    <name evidence="2" type="ORF">K503DRAFT_776269</name>
</gene>
<organism evidence="2 3">
    <name type="scientific">Rhizopogon vinicolor AM-OR11-026</name>
    <dbReference type="NCBI Taxonomy" id="1314800"/>
    <lineage>
        <taxon>Eukaryota</taxon>
        <taxon>Fungi</taxon>
        <taxon>Dikarya</taxon>
        <taxon>Basidiomycota</taxon>
        <taxon>Agaricomycotina</taxon>
        <taxon>Agaricomycetes</taxon>
        <taxon>Agaricomycetidae</taxon>
        <taxon>Boletales</taxon>
        <taxon>Suillineae</taxon>
        <taxon>Rhizopogonaceae</taxon>
        <taxon>Rhizopogon</taxon>
    </lineage>
</organism>
<protein>
    <submittedName>
        <fullName evidence="2">Uncharacterized protein</fullName>
    </submittedName>
</protein>
<proteinExistence type="predicted"/>
<keyword evidence="1" id="KW-0732">Signal</keyword>
<name>A0A1B7MJM6_9AGAM</name>
<feature type="chain" id="PRO_5008597394" evidence="1">
    <location>
        <begin position="22"/>
        <end position="61"/>
    </location>
</feature>